<protein>
    <submittedName>
        <fullName evidence="1">Uncharacterized protein</fullName>
    </submittedName>
</protein>
<evidence type="ECO:0000313" key="2">
    <source>
        <dbReference type="Proteomes" id="UP000031829"/>
    </source>
</evidence>
<dbReference type="KEGG" id="bmeg:BG04_407"/>
<dbReference type="EMBL" id="CP009920">
    <property type="protein sequence ID" value="AJI24432.1"/>
    <property type="molecule type" value="Genomic_DNA"/>
</dbReference>
<dbReference type="Proteomes" id="UP000031829">
    <property type="component" value="Chromosome"/>
</dbReference>
<evidence type="ECO:0000313" key="1">
    <source>
        <dbReference type="EMBL" id="AJI24432.1"/>
    </source>
</evidence>
<organism evidence="1 2">
    <name type="scientific">Priestia megaterium (strain ATCC 14581 / DSM 32 / CCUG 1817 / JCM 2506 / NBRC 15308 / NCIMB 9376 / NCTC 10342 / NRRL B-14308 / VKM B-512 / Ford 19)</name>
    <name type="common">Bacillus megaterium</name>
    <dbReference type="NCBI Taxonomy" id="1348623"/>
    <lineage>
        <taxon>Bacteria</taxon>
        <taxon>Bacillati</taxon>
        <taxon>Bacillota</taxon>
        <taxon>Bacilli</taxon>
        <taxon>Bacillales</taxon>
        <taxon>Bacillaceae</taxon>
        <taxon>Priestia</taxon>
    </lineage>
</organism>
<name>A0A0B6ATJ3_PRIM2</name>
<gene>
    <name evidence="1" type="ORF">BG04_407</name>
</gene>
<sequence>MKNRAAGVALTSTGMLLLMVTLVLPVPGLTYSLLVGSSILLKGCGTGGIKRCIT</sequence>
<proteinExistence type="predicted"/>
<dbReference type="GeneID" id="93646208"/>
<dbReference type="RefSeq" id="WP_013084226.1">
    <property type="nucleotide sequence ID" value="NZ_BCVB01000006.1"/>
</dbReference>
<dbReference type="HOGENOM" id="CLU_3040476_0_0_9"/>
<dbReference type="AlphaFoldDB" id="A0A0B6ATJ3"/>
<reference evidence="1 2" key="1">
    <citation type="journal article" date="2015" name="Genome Announc.">
        <title>Complete genome sequences for 35 biothreat assay-relevant bacillus species.</title>
        <authorList>
            <person name="Johnson S.L."/>
            <person name="Daligault H.E."/>
            <person name="Davenport K.W."/>
            <person name="Jaissle J."/>
            <person name="Frey K.G."/>
            <person name="Ladner J.T."/>
            <person name="Broomall S.M."/>
            <person name="Bishop-Lilly K.A."/>
            <person name="Bruce D.C."/>
            <person name="Gibbons H.S."/>
            <person name="Coyne S.R."/>
            <person name="Lo C.C."/>
            <person name="Meincke L."/>
            <person name="Munk A.C."/>
            <person name="Koroleva G.I."/>
            <person name="Rosenzweig C.N."/>
            <person name="Palacios G.F."/>
            <person name="Redden C.L."/>
            <person name="Minogue T.D."/>
            <person name="Chain P.S."/>
        </authorList>
    </citation>
    <scope>NUCLEOTIDE SEQUENCE [LARGE SCALE GENOMIC DNA]</scope>
    <source>
        <strain evidence="2">ATCC 14581 / DSM 32 / JCM 2506 / NBRC 15308 / NCIMB 9376 / NCTC 10342 / NRRL B-14308 / VKM B-512</strain>
    </source>
</reference>
<accession>A0A0B6ATJ3</accession>